<comment type="similarity">
    <text evidence="1">Belongs to the 'phage' integrase family.</text>
</comment>
<evidence type="ECO:0000256" key="2">
    <source>
        <dbReference type="ARBA" id="ARBA00022908"/>
    </source>
</evidence>
<dbReference type="SUPFAM" id="SSF56349">
    <property type="entry name" value="DNA breaking-rejoining enzymes"/>
    <property type="match status" value="1"/>
</dbReference>
<sequence>MASKRGSISLTSVYRRKGCKNYSFKYTDKEGKRHQLSTGKIVKKDARQYAQDFIDSLVSRERFSRMTLGELITLYTDPATNPRYREAKVNTTNYTHRYALLTARNMSGLLKVLEERTPALLTLQLCDLIRRDIKDIAAEIVEAKGRCRTAQMYLLALKVALSQAESDGLVQVSPAKGLPNIKYQEKKRTALSPGMISWMLSRKDLFPSEEYHAFVSVIAATGMRRGEALAINKEKLFNDVLTIDAQIATGESQPTLPKWGVIRHIPLPKLALEALERQPVDSQGNYFPHYDKWSDLCMGRLKSALKAADPDNKAIWESLGHHVLRHSLNTNLIVEGVSPILIAEYLSWRHQELIDIQRRYTHVMAMKLKPVADAIDLIYSKPERDAKVINFRR</sequence>
<dbReference type="GO" id="GO:0003677">
    <property type="term" value="F:DNA binding"/>
    <property type="evidence" value="ECO:0007669"/>
    <property type="project" value="UniProtKB-KW"/>
</dbReference>
<evidence type="ECO:0000256" key="6">
    <source>
        <dbReference type="ARBA" id="ARBA00023296"/>
    </source>
</evidence>
<keyword evidence="5" id="KW-1179">Viral genome integration</keyword>
<accession>A0A644YQB4</accession>
<dbReference type="GO" id="GO:0015074">
    <property type="term" value="P:DNA integration"/>
    <property type="evidence" value="ECO:0007669"/>
    <property type="project" value="UniProtKB-KW"/>
</dbReference>
<proteinExistence type="inferred from homology"/>
<dbReference type="InterPro" id="IPR011010">
    <property type="entry name" value="DNA_brk_join_enz"/>
</dbReference>
<dbReference type="InterPro" id="IPR050808">
    <property type="entry name" value="Phage_Integrase"/>
</dbReference>
<reference evidence="8" key="1">
    <citation type="submission" date="2019-08" db="EMBL/GenBank/DDBJ databases">
        <authorList>
            <person name="Kucharzyk K."/>
            <person name="Murdoch R.W."/>
            <person name="Higgins S."/>
            <person name="Loffler F."/>
        </authorList>
    </citation>
    <scope>NUCLEOTIDE SEQUENCE</scope>
</reference>
<dbReference type="EMBL" id="VSSQ01005849">
    <property type="protein sequence ID" value="MPM30660.1"/>
    <property type="molecule type" value="Genomic_DNA"/>
</dbReference>
<dbReference type="Gene3D" id="1.10.150.130">
    <property type="match status" value="1"/>
</dbReference>
<dbReference type="GO" id="GO:0006310">
    <property type="term" value="P:DNA recombination"/>
    <property type="evidence" value="ECO:0007669"/>
    <property type="project" value="UniProtKB-KW"/>
</dbReference>
<comment type="caution">
    <text evidence="8">The sequence shown here is derived from an EMBL/GenBank/DDBJ whole genome shotgun (WGS) entry which is preliminary data.</text>
</comment>
<keyword evidence="2" id="KW-0229">DNA integration</keyword>
<dbReference type="PROSITE" id="PS51898">
    <property type="entry name" value="TYR_RECOMBINASE"/>
    <property type="match status" value="1"/>
</dbReference>
<dbReference type="AlphaFoldDB" id="A0A644YQB4"/>
<dbReference type="PANTHER" id="PTHR30629">
    <property type="entry name" value="PROPHAGE INTEGRASE"/>
    <property type="match status" value="1"/>
</dbReference>
<evidence type="ECO:0000256" key="4">
    <source>
        <dbReference type="ARBA" id="ARBA00023172"/>
    </source>
</evidence>
<evidence type="ECO:0000256" key="5">
    <source>
        <dbReference type="ARBA" id="ARBA00023195"/>
    </source>
</evidence>
<dbReference type="GO" id="GO:0046718">
    <property type="term" value="P:symbiont entry into host cell"/>
    <property type="evidence" value="ECO:0007669"/>
    <property type="project" value="UniProtKB-KW"/>
</dbReference>
<dbReference type="InterPro" id="IPR010998">
    <property type="entry name" value="Integrase_recombinase_N"/>
</dbReference>
<evidence type="ECO:0000313" key="8">
    <source>
        <dbReference type="EMBL" id="MPM30660.1"/>
    </source>
</evidence>
<dbReference type="Gene3D" id="1.10.443.10">
    <property type="entry name" value="Intergrase catalytic core"/>
    <property type="match status" value="1"/>
</dbReference>
<evidence type="ECO:0000256" key="3">
    <source>
        <dbReference type="ARBA" id="ARBA00023125"/>
    </source>
</evidence>
<evidence type="ECO:0000259" key="7">
    <source>
        <dbReference type="PROSITE" id="PS51898"/>
    </source>
</evidence>
<dbReference type="GO" id="GO:0044826">
    <property type="term" value="P:viral genome integration into host DNA"/>
    <property type="evidence" value="ECO:0007669"/>
    <property type="project" value="UniProtKB-KW"/>
</dbReference>
<dbReference type="Pfam" id="PF00589">
    <property type="entry name" value="Phage_integrase"/>
    <property type="match status" value="1"/>
</dbReference>
<dbReference type="GO" id="GO:0075713">
    <property type="term" value="P:establishment of integrated proviral latency"/>
    <property type="evidence" value="ECO:0007669"/>
    <property type="project" value="UniProtKB-KW"/>
</dbReference>
<dbReference type="InterPro" id="IPR013762">
    <property type="entry name" value="Integrase-like_cat_sf"/>
</dbReference>
<name>A0A644YQB4_9ZZZZ</name>
<dbReference type="InterPro" id="IPR002104">
    <property type="entry name" value="Integrase_catalytic"/>
</dbReference>
<dbReference type="PANTHER" id="PTHR30629:SF2">
    <property type="entry name" value="PROPHAGE INTEGRASE INTS-RELATED"/>
    <property type="match status" value="1"/>
</dbReference>
<organism evidence="8">
    <name type="scientific">bioreactor metagenome</name>
    <dbReference type="NCBI Taxonomy" id="1076179"/>
    <lineage>
        <taxon>unclassified sequences</taxon>
        <taxon>metagenomes</taxon>
        <taxon>ecological metagenomes</taxon>
    </lineage>
</organism>
<feature type="domain" description="Tyr recombinase" evidence="7">
    <location>
        <begin position="186"/>
        <end position="373"/>
    </location>
</feature>
<evidence type="ECO:0000256" key="1">
    <source>
        <dbReference type="ARBA" id="ARBA00008857"/>
    </source>
</evidence>
<keyword evidence="3" id="KW-0238">DNA-binding</keyword>
<protein>
    <recommendedName>
        <fullName evidence="7">Tyr recombinase domain-containing protein</fullName>
    </recommendedName>
</protein>
<keyword evidence="4" id="KW-0233">DNA recombination</keyword>
<gene>
    <name evidence="8" type="ORF">SDC9_77210</name>
</gene>
<keyword evidence="6" id="KW-1160">Virus entry into host cell</keyword>